<dbReference type="STRING" id="282199.GCA_001049735_02579"/>
<dbReference type="InterPro" id="IPR036086">
    <property type="entry name" value="ParB/Sulfiredoxin_sf"/>
</dbReference>
<evidence type="ECO:0000313" key="4">
    <source>
        <dbReference type="Proteomes" id="UP000048949"/>
    </source>
</evidence>
<proteinExistence type="predicted"/>
<gene>
    <name evidence="3" type="ORF">NIG5292_02580</name>
</gene>
<dbReference type="PANTHER" id="PTHR33375:SF1">
    <property type="entry name" value="CHROMOSOME-PARTITIONING PROTEIN PARB-RELATED"/>
    <property type="match status" value="1"/>
</dbReference>
<dbReference type="SMART" id="SM00470">
    <property type="entry name" value="ParB"/>
    <property type="match status" value="1"/>
</dbReference>
<dbReference type="Pfam" id="PF02195">
    <property type="entry name" value="ParB_N"/>
    <property type="match status" value="1"/>
</dbReference>
<sequence length="363" mass="40450">MKKRRVFDIDFDEAEQTQTPQLETKSMFGSPAPSAPHDRRGPMASAIAENAGALSERAAAEAAIRAENDRLAHELVDLKQAGLITRLVNITDVRAELLTRDRKAVRDSEIDELKASIRDIGLSNPIQVLEAGDGYELVQGYRRLTAFRELYKETGEQRFAQIPVGIIARTEEDRSLYRRMVDENIVRKGIGFGEMAAIAWAYLRSSDKAFSNVNEAIDDLFASAGRQKRAYIKNFAKLYQRLEPSLVHVDVIPRALGLEVGKKLDENPALVSVLKQRLLDANGQSAADELRMLRAFVAEKNTPKTTPRETAKTTLRLMSPRGQVKCVAAEGSFSMQSKMDFTTVERARLEAAVAAFWEALDPK</sequence>
<dbReference type="Gene3D" id="3.90.1530.30">
    <property type="match status" value="1"/>
</dbReference>
<dbReference type="RefSeq" id="WP_048599921.1">
    <property type="nucleotide sequence ID" value="NZ_CVPC01000022.1"/>
</dbReference>
<dbReference type="InterPro" id="IPR003115">
    <property type="entry name" value="ParB_N"/>
</dbReference>
<accession>A0A0U1NP87</accession>
<feature type="domain" description="ParB-like N-terminal" evidence="2">
    <location>
        <begin position="91"/>
        <end position="185"/>
    </location>
</feature>
<organism evidence="3 4">
    <name type="scientific">Nereida ignava</name>
    <dbReference type="NCBI Taxonomy" id="282199"/>
    <lineage>
        <taxon>Bacteria</taxon>
        <taxon>Pseudomonadati</taxon>
        <taxon>Pseudomonadota</taxon>
        <taxon>Alphaproteobacteria</taxon>
        <taxon>Rhodobacterales</taxon>
        <taxon>Roseobacteraceae</taxon>
        <taxon>Nereida</taxon>
    </lineage>
</organism>
<dbReference type="GO" id="GO:0007059">
    <property type="term" value="P:chromosome segregation"/>
    <property type="evidence" value="ECO:0007669"/>
    <property type="project" value="TreeGrafter"/>
</dbReference>
<feature type="region of interest" description="Disordered" evidence="1">
    <location>
        <begin position="1"/>
        <end position="42"/>
    </location>
</feature>
<name>A0A0U1NP87_9RHOB</name>
<dbReference type="GO" id="GO:0045881">
    <property type="term" value="P:positive regulation of sporulation resulting in formation of a cellular spore"/>
    <property type="evidence" value="ECO:0007669"/>
    <property type="project" value="TreeGrafter"/>
</dbReference>
<dbReference type="Proteomes" id="UP000048949">
    <property type="component" value="Unassembled WGS sequence"/>
</dbReference>
<dbReference type="SUPFAM" id="SSF110849">
    <property type="entry name" value="ParB/Sulfiredoxin"/>
    <property type="match status" value="1"/>
</dbReference>
<reference evidence="3 4" key="1">
    <citation type="submission" date="2015-04" db="EMBL/GenBank/DDBJ databases">
        <authorList>
            <person name="Syromyatnikov M.Y."/>
            <person name="Popov V.N."/>
        </authorList>
    </citation>
    <scope>NUCLEOTIDE SEQUENCE [LARGE SCALE GENOMIC DNA]</scope>
    <source>
        <strain evidence="3 4">CECT 5292</strain>
    </source>
</reference>
<evidence type="ECO:0000259" key="2">
    <source>
        <dbReference type="SMART" id="SM00470"/>
    </source>
</evidence>
<dbReference type="GO" id="GO:0005694">
    <property type="term" value="C:chromosome"/>
    <property type="evidence" value="ECO:0007669"/>
    <property type="project" value="TreeGrafter"/>
</dbReference>
<dbReference type="InterPro" id="IPR037972">
    <property type="entry name" value="RepB_N"/>
</dbReference>
<dbReference type="PANTHER" id="PTHR33375">
    <property type="entry name" value="CHROMOSOME-PARTITIONING PROTEIN PARB-RELATED"/>
    <property type="match status" value="1"/>
</dbReference>
<keyword evidence="4" id="KW-1185">Reference proteome</keyword>
<dbReference type="AlphaFoldDB" id="A0A0U1NP87"/>
<dbReference type="InterPro" id="IPR050336">
    <property type="entry name" value="Chromosome_partition/occlusion"/>
</dbReference>
<dbReference type="CDD" id="cd16405">
    <property type="entry name" value="RepB_like_N"/>
    <property type="match status" value="1"/>
</dbReference>
<evidence type="ECO:0000313" key="3">
    <source>
        <dbReference type="EMBL" id="CRK76516.1"/>
    </source>
</evidence>
<dbReference type="EMBL" id="CVQV01000022">
    <property type="protein sequence ID" value="CRK76516.1"/>
    <property type="molecule type" value="Genomic_DNA"/>
</dbReference>
<dbReference type="OrthoDB" id="7656008at2"/>
<protein>
    <submittedName>
        <fullName evidence="3">ParB/RepB/Spo0J family partition protein</fullName>
    </submittedName>
</protein>
<evidence type="ECO:0000256" key="1">
    <source>
        <dbReference type="SAM" id="MobiDB-lite"/>
    </source>
</evidence>